<dbReference type="GO" id="GO:0005524">
    <property type="term" value="F:ATP binding"/>
    <property type="evidence" value="ECO:0007669"/>
    <property type="project" value="UniProtKB-UniRule"/>
</dbReference>
<dbReference type="InterPro" id="IPR000705">
    <property type="entry name" value="Galactokinase"/>
</dbReference>
<dbReference type="InterPro" id="IPR019539">
    <property type="entry name" value="GalKase_N"/>
</dbReference>
<dbReference type="Proteomes" id="UP000199236">
    <property type="component" value="Unassembled WGS sequence"/>
</dbReference>
<dbReference type="Pfam" id="PF00288">
    <property type="entry name" value="GHMP_kinases_N"/>
    <property type="match status" value="1"/>
</dbReference>
<dbReference type="GO" id="GO:0004335">
    <property type="term" value="F:galactokinase activity"/>
    <property type="evidence" value="ECO:0007669"/>
    <property type="project" value="UniProtKB-UniRule"/>
</dbReference>
<feature type="domain" description="GHMP kinase N-terminal" evidence="12">
    <location>
        <begin position="95"/>
        <end position="181"/>
    </location>
</feature>
<dbReference type="Gene3D" id="3.30.70.890">
    <property type="entry name" value="GHMP kinase, C-terminal domain"/>
    <property type="match status" value="1"/>
</dbReference>
<dbReference type="InterPro" id="IPR013750">
    <property type="entry name" value="GHMP_kinase_C_dom"/>
</dbReference>
<keyword evidence="10" id="KW-0119">Carbohydrate metabolism</keyword>
<dbReference type="GO" id="GO:0046872">
    <property type="term" value="F:metal ion binding"/>
    <property type="evidence" value="ECO:0007669"/>
    <property type="project" value="UniProtKB-KW"/>
</dbReference>
<dbReference type="FunFam" id="3.30.230.10:FF:000017">
    <property type="entry name" value="Galactokinase"/>
    <property type="match status" value="1"/>
</dbReference>
<dbReference type="InterPro" id="IPR020568">
    <property type="entry name" value="Ribosomal_Su5_D2-typ_SF"/>
</dbReference>
<dbReference type="STRING" id="655353.SAMN04488056_11680"/>
<evidence type="ECO:0000256" key="2">
    <source>
        <dbReference type="ARBA" id="ARBA00022490"/>
    </source>
</evidence>
<dbReference type="PIRSF" id="PIRSF000530">
    <property type="entry name" value="Galactokinase"/>
    <property type="match status" value="1"/>
</dbReference>
<dbReference type="OrthoDB" id="250531at2"/>
<keyword evidence="7" id="KW-0067">ATP-binding</keyword>
<dbReference type="PANTHER" id="PTHR10457">
    <property type="entry name" value="MEVALONATE KINASE/GALACTOKINASE"/>
    <property type="match status" value="1"/>
</dbReference>
<evidence type="ECO:0000259" key="12">
    <source>
        <dbReference type="Pfam" id="PF00288"/>
    </source>
</evidence>
<dbReference type="PANTHER" id="PTHR10457:SF7">
    <property type="entry name" value="GALACTOKINASE-RELATED"/>
    <property type="match status" value="1"/>
</dbReference>
<feature type="domain" description="GHMP kinase C-terminal" evidence="13">
    <location>
        <begin position="282"/>
        <end position="360"/>
    </location>
</feature>
<dbReference type="EC" id="2.7.1.6" evidence="11"/>
<dbReference type="EMBL" id="FOVR01000016">
    <property type="protein sequence ID" value="SFO94928.1"/>
    <property type="molecule type" value="Genomic_DNA"/>
</dbReference>
<accession>A0A1I5LCF9</accession>
<evidence type="ECO:0000256" key="4">
    <source>
        <dbReference type="ARBA" id="ARBA00022723"/>
    </source>
</evidence>
<protein>
    <recommendedName>
        <fullName evidence="11">Galactokinase</fullName>
        <ecNumber evidence="11">2.7.1.6</ecNumber>
    </recommendedName>
</protein>
<evidence type="ECO:0000256" key="7">
    <source>
        <dbReference type="ARBA" id="ARBA00022840"/>
    </source>
</evidence>
<dbReference type="NCBIfam" id="TIGR00131">
    <property type="entry name" value="gal_kin"/>
    <property type="match status" value="1"/>
</dbReference>
<keyword evidence="4" id="KW-0479">Metal-binding</keyword>
<comment type="similarity">
    <text evidence="1">Belongs to the GHMP kinase family. GalK subfamily.</text>
</comment>
<evidence type="ECO:0000313" key="16">
    <source>
        <dbReference type="Proteomes" id="UP000199236"/>
    </source>
</evidence>
<dbReference type="InterPro" id="IPR014721">
    <property type="entry name" value="Ribsml_uS5_D2-typ_fold_subgr"/>
</dbReference>
<keyword evidence="16" id="KW-1185">Reference proteome</keyword>
<dbReference type="PROSITE" id="PS00627">
    <property type="entry name" value="GHMP_KINASES_ATP"/>
    <property type="match status" value="1"/>
</dbReference>
<evidence type="ECO:0000256" key="1">
    <source>
        <dbReference type="ARBA" id="ARBA00006566"/>
    </source>
</evidence>
<evidence type="ECO:0000256" key="5">
    <source>
        <dbReference type="ARBA" id="ARBA00022741"/>
    </source>
</evidence>
<evidence type="ECO:0000256" key="6">
    <source>
        <dbReference type="ARBA" id="ARBA00022777"/>
    </source>
</evidence>
<evidence type="ECO:0000256" key="9">
    <source>
        <dbReference type="ARBA" id="ARBA00023144"/>
    </source>
</evidence>
<dbReference type="InterPro" id="IPR006206">
    <property type="entry name" value="Mevalonate/galactokinase"/>
</dbReference>
<evidence type="ECO:0000256" key="10">
    <source>
        <dbReference type="ARBA" id="ARBA00023277"/>
    </source>
</evidence>
<dbReference type="GO" id="GO:0005829">
    <property type="term" value="C:cytosol"/>
    <property type="evidence" value="ECO:0007669"/>
    <property type="project" value="TreeGrafter"/>
</dbReference>
<proteinExistence type="inferred from homology"/>
<evidence type="ECO:0000256" key="11">
    <source>
        <dbReference type="NCBIfam" id="TIGR00131"/>
    </source>
</evidence>
<keyword evidence="5" id="KW-0547">Nucleotide-binding</keyword>
<dbReference type="Pfam" id="PF10509">
    <property type="entry name" value="GalKase_gal_bdg"/>
    <property type="match status" value="1"/>
</dbReference>
<gene>
    <name evidence="15" type="ORF">SAMN04488056_11680</name>
</gene>
<evidence type="ECO:0000259" key="13">
    <source>
        <dbReference type="Pfam" id="PF08544"/>
    </source>
</evidence>
<dbReference type="Gene3D" id="3.30.230.10">
    <property type="match status" value="1"/>
</dbReference>
<evidence type="ECO:0000256" key="8">
    <source>
        <dbReference type="ARBA" id="ARBA00022842"/>
    </source>
</evidence>
<dbReference type="GO" id="GO:0006012">
    <property type="term" value="P:galactose metabolic process"/>
    <property type="evidence" value="ECO:0007669"/>
    <property type="project" value="UniProtKB-UniRule"/>
</dbReference>
<name>A0A1I5LCF9_9HYPH</name>
<keyword evidence="9" id="KW-0299">Galactose metabolism</keyword>
<dbReference type="RefSeq" id="WP_090075257.1">
    <property type="nucleotide sequence ID" value="NZ_FOVR01000016.1"/>
</dbReference>
<evidence type="ECO:0000259" key="14">
    <source>
        <dbReference type="Pfam" id="PF10509"/>
    </source>
</evidence>
<keyword evidence="2" id="KW-0963">Cytoplasm</keyword>
<reference evidence="15 16" key="1">
    <citation type="submission" date="2016-10" db="EMBL/GenBank/DDBJ databases">
        <authorList>
            <person name="de Groot N.N."/>
        </authorList>
    </citation>
    <scope>NUCLEOTIDE SEQUENCE [LARGE SCALE GENOMIC DNA]</scope>
    <source>
        <strain evidence="15 16">CGMCC 1.9157</strain>
    </source>
</reference>
<dbReference type="InterPro" id="IPR006203">
    <property type="entry name" value="GHMP_knse_ATP-bd_CS"/>
</dbReference>
<dbReference type="SUPFAM" id="SSF54211">
    <property type="entry name" value="Ribosomal protein S5 domain 2-like"/>
    <property type="match status" value="1"/>
</dbReference>
<dbReference type="Pfam" id="PF08544">
    <property type="entry name" value="GHMP_kinases_C"/>
    <property type="match status" value="1"/>
</dbReference>
<dbReference type="AlphaFoldDB" id="A0A1I5LCF9"/>
<keyword evidence="6 15" id="KW-0418">Kinase</keyword>
<organism evidence="15 16">
    <name type="scientific">Cohaesibacter marisflavi</name>
    <dbReference type="NCBI Taxonomy" id="655353"/>
    <lineage>
        <taxon>Bacteria</taxon>
        <taxon>Pseudomonadati</taxon>
        <taxon>Pseudomonadota</taxon>
        <taxon>Alphaproteobacteria</taxon>
        <taxon>Hyphomicrobiales</taxon>
        <taxon>Cohaesibacteraceae</taxon>
    </lineage>
</organism>
<feature type="domain" description="Galactokinase N-terminal" evidence="14">
    <location>
        <begin position="13"/>
        <end position="51"/>
    </location>
</feature>
<dbReference type="SUPFAM" id="SSF55060">
    <property type="entry name" value="GHMP Kinase, C-terminal domain"/>
    <property type="match status" value="1"/>
</dbReference>
<keyword evidence="3" id="KW-0808">Transferase</keyword>
<dbReference type="PRINTS" id="PR00959">
    <property type="entry name" value="MEVGALKINASE"/>
</dbReference>
<evidence type="ECO:0000256" key="3">
    <source>
        <dbReference type="ARBA" id="ARBA00022679"/>
    </source>
</evidence>
<evidence type="ECO:0000313" key="15">
    <source>
        <dbReference type="EMBL" id="SFO94928.1"/>
    </source>
</evidence>
<sequence length="369" mass="39272">MTQEKETASVKAAFEKHFGQTPGVVAYSPGRVNLLGEHTDYNGGFVLPMALRGLGVSIALGKGDKPGVIEAYSDTFDQTELRTIEDGREGRWSDYLLGCLKAVAYEDVAVTGLRVALETTLPMGAGLSSSAALEVASIKAALALFGRTMSSVDVAVKARAVENEFVGMPCGIMDQFASSVGDPGVAMFLNTRTLDYELVETSPDFAFVIIASGVSHQLVDGGEDGYATRVAECQAACKALNVEMLSDLGVGDLDRINGISEPLNRRARHIVNDNKHVLDGVVALRNHDMAFFGKLMVASHLSQKDDYQITVDETDAIVEAALSFGALGARQTGGGWGGSVVALVEKDQVDAFSQRILDRFEKTSILAVT</sequence>
<dbReference type="FunFam" id="3.30.70.890:FF:000001">
    <property type="entry name" value="Galactokinase"/>
    <property type="match status" value="1"/>
</dbReference>
<dbReference type="PRINTS" id="PR00473">
    <property type="entry name" value="GALCTOKINASE"/>
</dbReference>
<dbReference type="InterPro" id="IPR036554">
    <property type="entry name" value="GHMP_kinase_C_sf"/>
</dbReference>
<keyword evidence="8" id="KW-0460">Magnesium</keyword>
<dbReference type="InterPro" id="IPR006204">
    <property type="entry name" value="GHMP_kinase_N_dom"/>
</dbReference>